<dbReference type="GO" id="GO:0005840">
    <property type="term" value="C:ribosome"/>
    <property type="evidence" value="ECO:0007669"/>
    <property type="project" value="UniProtKB-KW"/>
</dbReference>
<reference evidence="1" key="2">
    <citation type="journal article" date="2015" name="Data Brief">
        <title>Shoot transcriptome of the giant reed, Arundo donax.</title>
        <authorList>
            <person name="Barrero R.A."/>
            <person name="Guerrero F.D."/>
            <person name="Moolhuijzen P."/>
            <person name="Goolsby J.A."/>
            <person name="Tidwell J."/>
            <person name="Bellgard S.E."/>
            <person name="Bellgard M.I."/>
        </authorList>
    </citation>
    <scope>NUCLEOTIDE SEQUENCE</scope>
    <source>
        <tissue evidence="1">Shoot tissue taken approximately 20 cm above the soil surface</tissue>
    </source>
</reference>
<reference evidence="1" key="1">
    <citation type="submission" date="2014-09" db="EMBL/GenBank/DDBJ databases">
        <authorList>
            <person name="Magalhaes I.L.F."/>
            <person name="Oliveira U."/>
            <person name="Santos F.R."/>
            <person name="Vidigal T.H.D.A."/>
            <person name="Brescovit A.D."/>
            <person name="Santos A.J."/>
        </authorList>
    </citation>
    <scope>NUCLEOTIDE SEQUENCE</scope>
    <source>
        <tissue evidence="1">Shoot tissue taken approximately 20 cm above the soil surface</tissue>
    </source>
</reference>
<dbReference type="EMBL" id="GBRH01174972">
    <property type="protein sequence ID" value="JAE22924.1"/>
    <property type="molecule type" value="Transcribed_RNA"/>
</dbReference>
<keyword evidence="1" id="KW-0687">Ribonucleoprotein</keyword>
<evidence type="ECO:0000313" key="1">
    <source>
        <dbReference type="EMBL" id="JAE22924.1"/>
    </source>
</evidence>
<accession>A0A0A9GHK4</accession>
<name>A0A0A9GHK4_ARUDO</name>
<proteinExistence type="predicted"/>
<protein>
    <submittedName>
        <fullName evidence="1">30S ribosomal protein S5</fullName>
    </submittedName>
</protein>
<dbReference type="AlphaFoldDB" id="A0A0A9GHK4"/>
<sequence>MSVHIALKVSDETESIYCNLHMHLLSILYIDYRKKFG</sequence>
<organism evidence="1">
    <name type="scientific">Arundo donax</name>
    <name type="common">Giant reed</name>
    <name type="synonym">Donax arundinaceus</name>
    <dbReference type="NCBI Taxonomy" id="35708"/>
    <lineage>
        <taxon>Eukaryota</taxon>
        <taxon>Viridiplantae</taxon>
        <taxon>Streptophyta</taxon>
        <taxon>Embryophyta</taxon>
        <taxon>Tracheophyta</taxon>
        <taxon>Spermatophyta</taxon>
        <taxon>Magnoliopsida</taxon>
        <taxon>Liliopsida</taxon>
        <taxon>Poales</taxon>
        <taxon>Poaceae</taxon>
        <taxon>PACMAD clade</taxon>
        <taxon>Arundinoideae</taxon>
        <taxon>Arundineae</taxon>
        <taxon>Arundo</taxon>
    </lineage>
</organism>
<keyword evidence="1" id="KW-0689">Ribosomal protein</keyword>